<reference evidence="1 2" key="1">
    <citation type="journal article" date="2022" name="Genome Biol. Evol.">
        <title>The Spruce Budworm Genome: Reconstructing the Evolutionary History of Antifreeze Proteins.</title>
        <authorList>
            <person name="Beliveau C."/>
            <person name="Gagne P."/>
            <person name="Picq S."/>
            <person name="Vernygora O."/>
            <person name="Keeling C.I."/>
            <person name="Pinkney K."/>
            <person name="Doucet D."/>
            <person name="Wen F."/>
            <person name="Johnston J.S."/>
            <person name="Maaroufi H."/>
            <person name="Boyle B."/>
            <person name="Laroche J."/>
            <person name="Dewar K."/>
            <person name="Juretic N."/>
            <person name="Blackburn G."/>
            <person name="Nisole A."/>
            <person name="Brunet B."/>
            <person name="Brandao M."/>
            <person name="Lumley L."/>
            <person name="Duan J."/>
            <person name="Quan G."/>
            <person name="Lucarotti C.J."/>
            <person name="Roe A.D."/>
            <person name="Sperling F.A.H."/>
            <person name="Levesque R.C."/>
            <person name="Cusson M."/>
        </authorList>
    </citation>
    <scope>NUCLEOTIDE SEQUENCE [LARGE SCALE GENOMIC DNA]</scope>
    <source>
        <strain evidence="1">Glfc:IPQL:Cfum</strain>
    </source>
</reference>
<keyword evidence="2" id="KW-1185">Reference proteome</keyword>
<organism evidence="1 2">
    <name type="scientific">Choristoneura fumiferana</name>
    <name type="common">Spruce budworm moth</name>
    <name type="synonym">Archips fumiferana</name>
    <dbReference type="NCBI Taxonomy" id="7141"/>
    <lineage>
        <taxon>Eukaryota</taxon>
        <taxon>Metazoa</taxon>
        <taxon>Ecdysozoa</taxon>
        <taxon>Arthropoda</taxon>
        <taxon>Hexapoda</taxon>
        <taxon>Insecta</taxon>
        <taxon>Pterygota</taxon>
        <taxon>Neoptera</taxon>
        <taxon>Endopterygota</taxon>
        <taxon>Lepidoptera</taxon>
        <taxon>Glossata</taxon>
        <taxon>Ditrysia</taxon>
        <taxon>Tortricoidea</taxon>
        <taxon>Tortricidae</taxon>
        <taxon>Tortricinae</taxon>
        <taxon>Choristoneura</taxon>
    </lineage>
</organism>
<sequence>MRRIRQETQRGAQPRVASLRNASTSQHLCGATVLTAEFASTAAHCVRADTQYLLQLDNWCGEPPKTRVLEVITHELYDKLVEPRADVAYFAITYSRTHDIALLRTEPVDWPGINENVLPEHYFGATGECTVYGYGVKNVTTNELSETLMAANVRIISLDECVEALGQYVAPAYDSGMTCAVGNGVDTCDGDSGGAMMCSGLLEGISSYGLGCLPGVPAVYTGVRAHLAWIQDIMQNGPQSTDYPAAR</sequence>
<evidence type="ECO:0000313" key="1">
    <source>
        <dbReference type="EMBL" id="KAI8436803.1"/>
    </source>
</evidence>
<evidence type="ECO:0000313" key="2">
    <source>
        <dbReference type="Proteomes" id="UP001064048"/>
    </source>
</evidence>
<protein>
    <submittedName>
        <fullName evidence="1">Uncharacterized protein</fullName>
    </submittedName>
</protein>
<dbReference type="Proteomes" id="UP001064048">
    <property type="component" value="Chromosome 17"/>
</dbReference>
<dbReference type="EMBL" id="CM046117">
    <property type="protein sequence ID" value="KAI8436803.1"/>
    <property type="molecule type" value="Genomic_DNA"/>
</dbReference>
<accession>A0ACC0KJW8</accession>
<name>A0ACC0KJW8_CHOFU</name>
<comment type="caution">
    <text evidence="1">The sequence shown here is derived from an EMBL/GenBank/DDBJ whole genome shotgun (WGS) entry which is preliminary data.</text>
</comment>
<gene>
    <name evidence="1" type="ORF">MSG28_010264</name>
</gene>
<proteinExistence type="predicted"/>